<dbReference type="InterPro" id="IPR036691">
    <property type="entry name" value="Endo/exonu/phosph_ase_sf"/>
</dbReference>
<comment type="caution">
    <text evidence="3">The sequence shown here is derived from an EMBL/GenBank/DDBJ whole genome shotgun (WGS) entry which is preliminary data.</text>
</comment>
<dbReference type="PANTHER" id="PTHR14859">
    <property type="entry name" value="CALCOFLUOR WHITE HYPERSENSITIVE PROTEIN PRECURSOR"/>
    <property type="match status" value="1"/>
</dbReference>
<organism evidence="3 4">
    <name type="scientific">Pseudopedobacter saltans</name>
    <dbReference type="NCBI Taxonomy" id="151895"/>
    <lineage>
        <taxon>Bacteria</taxon>
        <taxon>Pseudomonadati</taxon>
        <taxon>Bacteroidota</taxon>
        <taxon>Sphingobacteriia</taxon>
        <taxon>Sphingobacteriales</taxon>
        <taxon>Sphingobacteriaceae</taxon>
        <taxon>Pseudopedobacter</taxon>
    </lineage>
</organism>
<dbReference type="CDD" id="cd09084">
    <property type="entry name" value="EEP-2"/>
    <property type="match status" value="1"/>
</dbReference>
<feature type="transmembrane region" description="Helical" evidence="1">
    <location>
        <begin position="12"/>
        <end position="33"/>
    </location>
</feature>
<reference evidence="3 4" key="1">
    <citation type="submission" date="2017-11" db="EMBL/GenBank/DDBJ databases">
        <title>Infants hospitalized years apart are colonized by the same room-sourced microbial strains.</title>
        <authorList>
            <person name="Brooks B."/>
            <person name="Olm M.R."/>
            <person name="Firek B.A."/>
            <person name="Baker R."/>
            <person name="Thomas B.C."/>
            <person name="Morowitz M.J."/>
            <person name="Banfield J.F."/>
        </authorList>
    </citation>
    <scope>NUCLEOTIDE SEQUENCE [LARGE SCALE GENOMIC DNA]</scope>
    <source>
        <strain evidence="3">S2_009_000_R2_76</strain>
    </source>
</reference>
<dbReference type="GO" id="GO:0016020">
    <property type="term" value="C:membrane"/>
    <property type="evidence" value="ECO:0007669"/>
    <property type="project" value="GOC"/>
</dbReference>
<dbReference type="InterPro" id="IPR005135">
    <property type="entry name" value="Endo/exonuclease/phosphatase"/>
</dbReference>
<dbReference type="EMBL" id="QFOI01000001">
    <property type="protein sequence ID" value="PZP52665.1"/>
    <property type="molecule type" value="Genomic_DNA"/>
</dbReference>
<dbReference type="SUPFAM" id="SSF56219">
    <property type="entry name" value="DNase I-like"/>
    <property type="match status" value="1"/>
</dbReference>
<accession>A0A2W5F9C1</accession>
<dbReference type="InterPro" id="IPR051916">
    <property type="entry name" value="GPI-anchor_lipid_remodeler"/>
</dbReference>
<evidence type="ECO:0000313" key="4">
    <source>
        <dbReference type="Proteomes" id="UP000249645"/>
    </source>
</evidence>
<evidence type="ECO:0000256" key="1">
    <source>
        <dbReference type="SAM" id="Phobius"/>
    </source>
</evidence>
<keyword evidence="1" id="KW-0472">Membrane</keyword>
<feature type="domain" description="Endonuclease/exonuclease/phosphatase" evidence="2">
    <location>
        <begin position="110"/>
        <end position="362"/>
    </location>
</feature>
<feature type="transmembrane region" description="Helical" evidence="1">
    <location>
        <begin position="72"/>
        <end position="91"/>
    </location>
</feature>
<feature type="transmembrane region" description="Helical" evidence="1">
    <location>
        <begin position="39"/>
        <end position="65"/>
    </location>
</feature>
<keyword evidence="1" id="KW-1133">Transmembrane helix</keyword>
<dbReference type="PROSITE" id="PS51257">
    <property type="entry name" value="PROKAR_LIPOPROTEIN"/>
    <property type="match status" value="1"/>
</dbReference>
<dbReference type="GO" id="GO:0006506">
    <property type="term" value="P:GPI anchor biosynthetic process"/>
    <property type="evidence" value="ECO:0007669"/>
    <property type="project" value="TreeGrafter"/>
</dbReference>
<name>A0A2W5F9C1_9SPHI</name>
<dbReference type="PANTHER" id="PTHR14859:SF15">
    <property type="entry name" value="ENDONUCLEASE_EXONUCLEASE_PHOSPHATASE DOMAIN-CONTAINING PROTEIN"/>
    <property type="match status" value="1"/>
</dbReference>
<dbReference type="Gene3D" id="3.60.10.10">
    <property type="entry name" value="Endonuclease/exonuclease/phosphatase"/>
    <property type="match status" value="1"/>
</dbReference>
<evidence type="ECO:0000313" key="3">
    <source>
        <dbReference type="EMBL" id="PZP52665.1"/>
    </source>
</evidence>
<evidence type="ECO:0000259" key="2">
    <source>
        <dbReference type="Pfam" id="PF03372"/>
    </source>
</evidence>
<dbReference type="Proteomes" id="UP000249645">
    <property type="component" value="Unassembled WGS sequence"/>
</dbReference>
<proteinExistence type="predicted"/>
<dbReference type="AlphaFoldDB" id="A0A2W5F9C1"/>
<gene>
    <name evidence="3" type="ORF">DI598_00070</name>
</gene>
<sequence length="375" mass="42923">MPRTILRRLTRNFFLIPTIFFCALFLIGCLSPFLNPATWWWIGFVSLLQPYLICLLVLLVIFWLAAKPIISLLPLLSLLVGLKQIRSIFAFNGISSFNVEKKGNNIRVVSWNVGNLNGQAQRKNAVQHSRTEIANTILSLDPDIVCLQEFNHSTTQGKQADNIGLFSENYPYHYFSKDVNKRNGFYQAGSIIFSKFPIVDSARFQYPKNIKESFLYVDVKKGKDTIRVFNAHLQSFRLNDADYNNIDKITTDENVSVKDSKSLFRKMRLAFTRRGIQADFIKEKTANCPYKSFICGDFNDVPGSYVYLTIKQNRHDAFLEKGLGIGRSFVSLAPTLRIDYILPDRSFQVNQFDMMDEGLSDHMLLVSDMSVLGKE</sequence>
<protein>
    <recommendedName>
        <fullName evidence="2">Endonuclease/exonuclease/phosphatase domain-containing protein</fullName>
    </recommendedName>
</protein>
<dbReference type="Pfam" id="PF03372">
    <property type="entry name" value="Exo_endo_phos"/>
    <property type="match status" value="1"/>
</dbReference>
<dbReference type="GO" id="GO:0003824">
    <property type="term" value="F:catalytic activity"/>
    <property type="evidence" value="ECO:0007669"/>
    <property type="project" value="InterPro"/>
</dbReference>
<keyword evidence="1" id="KW-0812">Transmembrane</keyword>